<feature type="compositionally biased region" description="Pro residues" evidence="1">
    <location>
        <begin position="354"/>
        <end position="370"/>
    </location>
</feature>
<feature type="region of interest" description="Disordered" evidence="1">
    <location>
        <begin position="147"/>
        <end position="173"/>
    </location>
</feature>
<dbReference type="SUPFAM" id="SSF50729">
    <property type="entry name" value="PH domain-like"/>
    <property type="match status" value="1"/>
</dbReference>
<dbReference type="Gene3D" id="2.30.29.30">
    <property type="entry name" value="Pleckstrin-homology domain (PH domain)/Phosphotyrosine-binding domain (PTB)"/>
    <property type="match status" value="1"/>
</dbReference>
<evidence type="ECO:0000313" key="3">
    <source>
        <dbReference type="EMBL" id="KAK9720253.1"/>
    </source>
</evidence>
<accession>A0ABR2W4U6</accession>
<feature type="compositionally biased region" description="Polar residues" evidence="1">
    <location>
        <begin position="71"/>
        <end position="98"/>
    </location>
</feature>
<name>A0ABR2W4U6_9FUNG</name>
<dbReference type="EMBL" id="JASJQH010007020">
    <property type="protein sequence ID" value="KAK9720253.1"/>
    <property type="molecule type" value="Genomic_DNA"/>
</dbReference>
<proteinExistence type="predicted"/>
<protein>
    <recommendedName>
        <fullName evidence="2">PH domain-containing protein</fullName>
    </recommendedName>
</protein>
<sequence length="399" mass="45058">MATHIPLLTNPLVFGDAKSHHYANDDCIIHPIDSPTDVVADSFSLKQRPISFDYAHELEYMRDSLGRTLQQKVDVTRNSTTKGETSSNPSAESRSSTDPIDMTAARLQVSSRVLHLLKELETCLDKVHEPEKQSKLKYLSAVFSQVSGAPPSNPNNSLNKKDKPAEASTPPLLYNPAPPALPTDNTQITLQKATPLALLSSWAYRYNSTFFTRHNWKRRFFLLTQLRLLRFKNSSPSASCECALDITPDTKVEILDRFSGKQNVLQNTTPANNDNSAQTWHLYMESINELQIWLNKIRSNVSSLGHPNQLTGSRTSFCNTPESQSNEADLLRRISTRSAPPHSRFRSKSYSWRPLPPQPPVPQYSPPAPPCDQRKQYEGRTRSQSTCSAFQRKYMSWEP</sequence>
<feature type="region of interest" description="Disordered" evidence="1">
    <location>
        <begin position="306"/>
        <end position="399"/>
    </location>
</feature>
<comment type="caution">
    <text evidence="3">The sequence shown here is derived from an EMBL/GenBank/DDBJ whole genome shotgun (WGS) entry which is preliminary data.</text>
</comment>
<dbReference type="Pfam" id="PF00169">
    <property type="entry name" value="PH"/>
    <property type="match status" value="1"/>
</dbReference>
<organism evidence="3 4">
    <name type="scientific">Basidiobolus ranarum</name>
    <dbReference type="NCBI Taxonomy" id="34480"/>
    <lineage>
        <taxon>Eukaryota</taxon>
        <taxon>Fungi</taxon>
        <taxon>Fungi incertae sedis</taxon>
        <taxon>Zoopagomycota</taxon>
        <taxon>Entomophthoromycotina</taxon>
        <taxon>Basidiobolomycetes</taxon>
        <taxon>Basidiobolales</taxon>
        <taxon>Basidiobolaceae</taxon>
        <taxon>Basidiobolus</taxon>
    </lineage>
</organism>
<dbReference type="PROSITE" id="PS50003">
    <property type="entry name" value="PH_DOMAIN"/>
    <property type="match status" value="1"/>
</dbReference>
<dbReference type="SMART" id="SM00233">
    <property type="entry name" value="PH"/>
    <property type="match status" value="1"/>
</dbReference>
<feature type="compositionally biased region" description="Basic and acidic residues" evidence="1">
    <location>
        <begin position="372"/>
        <end position="381"/>
    </location>
</feature>
<dbReference type="Proteomes" id="UP001479436">
    <property type="component" value="Unassembled WGS sequence"/>
</dbReference>
<evidence type="ECO:0000313" key="4">
    <source>
        <dbReference type="Proteomes" id="UP001479436"/>
    </source>
</evidence>
<evidence type="ECO:0000256" key="1">
    <source>
        <dbReference type="SAM" id="MobiDB-lite"/>
    </source>
</evidence>
<gene>
    <name evidence="3" type="ORF">K7432_004271</name>
</gene>
<evidence type="ECO:0000259" key="2">
    <source>
        <dbReference type="PROSITE" id="PS50003"/>
    </source>
</evidence>
<feature type="domain" description="PH" evidence="2">
    <location>
        <begin position="196"/>
        <end position="302"/>
    </location>
</feature>
<dbReference type="InterPro" id="IPR011993">
    <property type="entry name" value="PH-like_dom_sf"/>
</dbReference>
<dbReference type="InterPro" id="IPR001849">
    <property type="entry name" value="PH_domain"/>
</dbReference>
<feature type="region of interest" description="Disordered" evidence="1">
    <location>
        <begin position="71"/>
        <end position="100"/>
    </location>
</feature>
<feature type="compositionally biased region" description="Polar residues" evidence="1">
    <location>
        <begin position="306"/>
        <end position="327"/>
    </location>
</feature>
<reference evidence="3 4" key="1">
    <citation type="submission" date="2023-04" db="EMBL/GenBank/DDBJ databases">
        <title>Genome of Basidiobolus ranarum AG-B5.</title>
        <authorList>
            <person name="Stajich J.E."/>
            <person name="Carter-House D."/>
            <person name="Gryganskyi A."/>
        </authorList>
    </citation>
    <scope>NUCLEOTIDE SEQUENCE [LARGE SCALE GENOMIC DNA]</scope>
    <source>
        <strain evidence="3 4">AG-B5</strain>
    </source>
</reference>
<keyword evidence="4" id="KW-1185">Reference proteome</keyword>